<dbReference type="AlphaFoldDB" id="A0A378TWJ7"/>
<feature type="signal peptide" evidence="2">
    <location>
        <begin position="1"/>
        <end position="19"/>
    </location>
</feature>
<feature type="domain" description="Helix-hairpin-helix DNA-binding motif class 1" evidence="3">
    <location>
        <begin position="29"/>
        <end position="48"/>
    </location>
</feature>
<evidence type="ECO:0000313" key="7">
    <source>
        <dbReference type="EMBL" id="STZ68283.1"/>
    </source>
</evidence>
<dbReference type="SMART" id="SM00278">
    <property type="entry name" value="HhH1"/>
    <property type="match status" value="2"/>
</dbReference>
<dbReference type="EMBL" id="UGQW01000001">
    <property type="protein sequence ID" value="STZ66554.1"/>
    <property type="molecule type" value="Genomic_DNA"/>
</dbReference>
<dbReference type="InterPro" id="IPR004509">
    <property type="entry name" value="Competence_ComEA_HhH"/>
</dbReference>
<evidence type="ECO:0000313" key="4">
    <source>
        <dbReference type="EMBL" id="STZ66554.1"/>
    </source>
</evidence>
<dbReference type="RefSeq" id="WP_074898583.1">
    <property type="nucleotide sequence ID" value="NZ_CP031252.1"/>
</dbReference>
<dbReference type="GO" id="GO:0003677">
    <property type="term" value="F:DNA binding"/>
    <property type="evidence" value="ECO:0007669"/>
    <property type="project" value="InterPro"/>
</dbReference>
<name>A0A378TWJ7_NEIEL</name>
<dbReference type="InterPro" id="IPR051675">
    <property type="entry name" value="Endo/Exo/Phosphatase_dom_1"/>
</dbReference>
<dbReference type="GO" id="GO:0015627">
    <property type="term" value="C:type II protein secretion system complex"/>
    <property type="evidence" value="ECO:0007669"/>
    <property type="project" value="TreeGrafter"/>
</dbReference>
<gene>
    <name evidence="5" type="primary">comEA_2</name>
    <name evidence="4" type="synonym">comEA_1</name>
    <name evidence="6" type="synonym">comEA_3</name>
    <name evidence="7" type="synonym">comEA_4</name>
    <name evidence="4" type="ORF">NCTC10660_00003</name>
    <name evidence="5" type="ORF">NCTC10660_00255</name>
    <name evidence="6" type="ORF">NCTC10660_01586</name>
    <name evidence="7" type="ORF">NCTC10660_01790</name>
</gene>
<proteinExistence type="predicted"/>
<sequence>MKKALFGLLSYAVTALALAAVNINTATVEELKALPGIGPAKAQAIVDYRKENGHFKSVEDLKKVKGIGEGIFGKLKDEATVGTAAPAKTAKPAAVKPAAQPAAGKNAAK</sequence>
<reference evidence="5 8" key="1">
    <citation type="submission" date="2018-06" db="EMBL/GenBank/DDBJ databases">
        <authorList>
            <consortium name="Pathogen Informatics"/>
            <person name="Doyle S."/>
        </authorList>
    </citation>
    <scope>NUCLEOTIDE SEQUENCE [LARGE SCALE GENOMIC DNA]</scope>
    <source>
        <strain evidence="5 8">NCTC10660</strain>
    </source>
</reference>
<dbReference type="PANTHER" id="PTHR21180:SF32">
    <property type="entry name" value="ENDONUCLEASE_EXONUCLEASE_PHOSPHATASE FAMILY DOMAIN-CONTAINING PROTEIN 1"/>
    <property type="match status" value="1"/>
</dbReference>
<dbReference type="InterPro" id="IPR003583">
    <property type="entry name" value="Hlx-hairpin-Hlx_DNA-bd_motif"/>
</dbReference>
<evidence type="ECO:0000313" key="6">
    <source>
        <dbReference type="EMBL" id="STZ68085.1"/>
    </source>
</evidence>
<protein>
    <submittedName>
        <fullName evidence="5">ComE1</fullName>
    </submittedName>
</protein>
<dbReference type="PANTHER" id="PTHR21180">
    <property type="entry name" value="ENDONUCLEASE/EXONUCLEASE/PHOSPHATASE FAMILY DOMAIN-CONTAINING PROTEIN 1"/>
    <property type="match status" value="1"/>
</dbReference>
<dbReference type="Gene3D" id="1.10.150.280">
    <property type="entry name" value="AF1531-like domain"/>
    <property type="match status" value="1"/>
</dbReference>
<dbReference type="EMBL" id="UGQW01000002">
    <property type="protein sequence ID" value="STZ66794.1"/>
    <property type="molecule type" value="Genomic_DNA"/>
</dbReference>
<evidence type="ECO:0000259" key="3">
    <source>
        <dbReference type="SMART" id="SM00278"/>
    </source>
</evidence>
<feature type="chain" id="PRO_5036333147" evidence="2">
    <location>
        <begin position="20"/>
        <end position="109"/>
    </location>
</feature>
<dbReference type="GO" id="GO:0015628">
    <property type="term" value="P:protein secretion by the type II secretion system"/>
    <property type="evidence" value="ECO:0007669"/>
    <property type="project" value="TreeGrafter"/>
</dbReference>
<dbReference type="EMBL" id="UGQW01000002">
    <property type="protein sequence ID" value="STZ68085.1"/>
    <property type="molecule type" value="Genomic_DNA"/>
</dbReference>
<dbReference type="Pfam" id="PF12836">
    <property type="entry name" value="HHH_3"/>
    <property type="match status" value="1"/>
</dbReference>
<dbReference type="EMBL" id="UGQW01000002">
    <property type="protein sequence ID" value="STZ68283.1"/>
    <property type="molecule type" value="Genomic_DNA"/>
</dbReference>
<keyword evidence="2" id="KW-0732">Signal</keyword>
<dbReference type="SUPFAM" id="SSF47781">
    <property type="entry name" value="RuvA domain 2-like"/>
    <property type="match status" value="1"/>
</dbReference>
<evidence type="ECO:0000313" key="8">
    <source>
        <dbReference type="Proteomes" id="UP000254927"/>
    </source>
</evidence>
<evidence type="ECO:0000256" key="1">
    <source>
        <dbReference type="SAM" id="MobiDB-lite"/>
    </source>
</evidence>
<accession>A0A378TWJ7</accession>
<organism evidence="5 8">
    <name type="scientific">Neisseria elongata</name>
    <dbReference type="NCBI Taxonomy" id="495"/>
    <lineage>
        <taxon>Bacteria</taxon>
        <taxon>Pseudomonadati</taxon>
        <taxon>Pseudomonadota</taxon>
        <taxon>Betaproteobacteria</taxon>
        <taxon>Neisseriales</taxon>
        <taxon>Neisseriaceae</taxon>
        <taxon>Neisseria</taxon>
    </lineage>
</organism>
<feature type="domain" description="Helix-hairpin-helix DNA-binding motif class 1" evidence="3">
    <location>
        <begin position="59"/>
        <end position="78"/>
    </location>
</feature>
<evidence type="ECO:0000313" key="5">
    <source>
        <dbReference type="EMBL" id="STZ66794.1"/>
    </source>
</evidence>
<dbReference type="NCBIfam" id="TIGR00426">
    <property type="entry name" value="competence protein ComEA helix-hairpin-helix repeat region"/>
    <property type="match status" value="1"/>
</dbReference>
<dbReference type="GeneID" id="93352774"/>
<dbReference type="Proteomes" id="UP000254927">
    <property type="component" value="Unassembled WGS sequence"/>
</dbReference>
<dbReference type="GO" id="GO:0006281">
    <property type="term" value="P:DNA repair"/>
    <property type="evidence" value="ECO:0007669"/>
    <property type="project" value="InterPro"/>
</dbReference>
<feature type="region of interest" description="Disordered" evidence="1">
    <location>
        <begin position="84"/>
        <end position="109"/>
    </location>
</feature>
<evidence type="ECO:0000256" key="2">
    <source>
        <dbReference type="SAM" id="SignalP"/>
    </source>
</evidence>
<dbReference type="InterPro" id="IPR010994">
    <property type="entry name" value="RuvA_2-like"/>
</dbReference>